<dbReference type="InterPro" id="IPR028082">
    <property type="entry name" value="Peripla_BP_I"/>
</dbReference>
<dbReference type="EMBL" id="CP044016">
    <property type="protein sequence ID" value="QES88803.1"/>
    <property type="molecule type" value="Genomic_DNA"/>
</dbReference>
<organism evidence="5 6">
    <name type="scientific">Rhizosphaericola mali</name>
    <dbReference type="NCBI Taxonomy" id="2545455"/>
    <lineage>
        <taxon>Bacteria</taxon>
        <taxon>Pseudomonadati</taxon>
        <taxon>Bacteroidota</taxon>
        <taxon>Chitinophagia</taxon>
        <taxon>Chitinophagales</taxon>
        <taxon>Chitinophagaceae</taxon>
        <taxon>Rhizosphaericola</taxon>
    </lineage>
</organism>
<evidence type="ECO:0000313" key="6">
    <source>
        <dbReference type="Proteomes" id="UP000292424"/>
    </source>
</evidence>
<dbReference type="OrthoDB" id="667031at2"/>
<feature type="domain" description="HTH lacI-type" evidence="4">
    <location>
        <begin position="6"/>
        <end position="60"/>
    </location>
</feature>
<dbReference type="Proteomes" id="UP000292424">
    <property type="component" value="Chromosome"/>
</dbReference>
<evidence type="ECO:0000313" key="5">
    <source>
        <dbReference type="EMBL" id="QES88803.1"/>
    </source>
</evidence>
<dbReference type="Pfam" id="PF13407">
    <property type="entry name" value="Peripla_BP_4"/>
    <property type="match status" value="1"/>
</dbReference>
<gene>
    <name evidence="5" type="ORF">E0W69_009105</name>
</gene>
<reference evidence="5 6" key="1">
    <citation type="submission" date="2019-09" db="EMBL/GenBank/DDBJ databases">
        <title>Complete genome sequence of Arachidicoccus sp. B3-10 isolated from apple orchard soil.</title>
        <authorList>
            <person name="Kim H.S."/>
            <person name="Han K.-I."/>
            <person name="Suh M.K."/>
            <person name="Lee K.C."/>
            <person name="Eom M.K."/>
            <person name="Kim J.-S."/>
            <person name="Kang S.W."/>
            <person name="Sin Y."/>
            <person name="Lee J.-S."/>
        </authorList>
    </citation>
    <scope>NUCLEOTIDE SEQUENCE [LARGE SCALE GENOMIC DNA]</scope>
    <source>
        <strain evidence="5 6">B3-10</strain>
    </source>
</reference>
<dbReference type="Pfam" id="PF00356">
    <property type="entry name" value="LacI"/>
    <property type="match status" value="1"/>
</dbReference>
<dbReference type="CDD" id="cd06267">
    <property type="entry name" value="PBP1_LacI_sugar_binding-like"/>
    <property type="match status" value="1"/>
</dbReference>
<dbReference type="PANTHER" id="PTHR30146:SF109">
    <property type="entry name" value="HTH-TYPE TRANSCRIPTIONAL REGULATOR GALS"/>
    <property type="match status" value="1"/>
</dbReference>
<dbReference type="Gene3D" id="3.40.50.2300">
    <property type="match status" value="2"/>
</dbReference>
<dbReference type="PANTHER" id="PTHR30146">
    <property type="entry name" value="LACI-RELATED TRANSCRIPTIONAL REPRESSOR"/>
    <property type="match status" value="1"/>
</dbReference>
<keyword evidence="3" id="KW-0804">Transcription</keyword>
<keyword evidence="1" id="KW-0805">Transcription regulation</keyword>
<dbReference type="InterPro" id="IPR025997">
    <property type="entry name" value="SBP_2_dom"/>
</dbReference>
<keyword evidence="2" id="KW-0238">DNA-binding</keyword>
<dbReference type="InterPro" id="IPR010982">
    <property type="entry name" value="Lambda_DNA-bd_dom_sf"/>
</dbReference>
<evidence type="ECO:0000256" key="3">
    <source>
        <dbReference type="ARBA" id="ARBA00023163"/>
    </source>
</evidence>
<evidence type="ECO:0000256" key="1">
    <source>
        <dbReference type="ARBA" id="ARBA00023015"/>
    </source>
</evidence>
<dbReference type="PROSITE" id="PS50932">
    <property type="entry name" value="HTH_LACI_2"/>
    <property type="match status" value="1"/>
</dbReference>
<proteinExistence type="predicted"/>
<keyword evidence="6" id="KW-1185">Reference proteome</keyword>
<dbReference type="SMART" id="SM00354">
    <property type="entry name" value="HTH_LACI"/>
    <property type="match status" value="1"/>
</dbReference>
<dbReference type="AlphaFoldDB" id="A0A5P2G6F8"/>
<protein>
    <submittedName>
        <fullName evidence="5">LacI family transcriptional regulator</fullName>
    </submittedName>
</protein>
<dbReference type="RefSeq" id="WP_131329751.1">
    <property type="nucleotide sequence ID" value="NZ_CP044016.1"/>
</dbReference>
<dbReference type="GO" id="GO:0000976">
    <property type="term" value="F:transcription cis-regulatory region binding"/>
    <property type="evidence" value="ECO:0007669"/>
    <property type="project" value="TreeGrafter"/>
</dbReference>
<evidence type="ECO:0000256" key="2">
    <source>
        <dbReference type="ARBA" id="ARBA00023125"/>
    </source>
</evidence>
<dbReference type="InterPro" id="IPR000843">
    <property type="entry name" value="HTH_LacI"/>
</dbReference>
<dbReference type="KEGG" id="arac:E0W69_009105"/>
<dbReference type="GO" id="GO:0003700">
    <property type="term" value="F:DNA-binding transcription factor activity"/>
    <property type="evidence" value="ECO:0007669"/>
    <property type="project" value="TreeGrafter"/>
</dbReference>
<evidence type="ECO:0000259" key="4">
    <source>
        <dbReference type="PROSITE" id="PS50932"/>
    </source>
</evidence>
<dbReference type="SUPFAM" id="SSF47413">
    <property type="entry name" value="lambda repressor-like DNA-binding domains"/>
    <property type="match status" value="1"/>
</dbReference>
<sequence>MKREITTIKDIAKTLGLSTSTVSRALRDSYEISDETKQKVLEYANKINYKPNPIALSLKERRTYTIGVVLSEIANNFYSQIIDGVDAIAIKKGYQVVISQTHESFELQKMIISNFGSRAIDGLLVALSADTTDINYLKDLQASGLPIVFFDRITNEINTHKVVIDNYQSSFTITENLLKKGKKKIVHITNSAHLPNMMERLAGYKAALEKYGIQFDPNLVRYTRETGNIALDLQHVIQDITKTDCDGLFIANDRQTTGSLLALKRTNPEKLRHLGIVGFTNSNLIELVAAEVDIVYQPAFEMGQIATQLLLELIEAKRPITEFKTIALQSEIIHYSGE</sequence>
<dbReference type="SUPFAM" id="SSF53822">
    <property type="entry name" value="Periplasmic binding protein-like I"/>
    <property type="match status" value="1"/>
</dbReference>
<dbReference type="Gene3D" id="1.10.260.40">
    <property type="entry name" value="lambda repressor-like DNA-binding domains"/>
    <property type="match status" value="1"/>
</dbReference>
<accession>A0A5P2G6F8</accession>
<name>A0A5P2G6F8_9BACT</name>
<dbReference type="CDD" id="cd01392">
    <property type="entry name" value="HTH_LacI"/>
    <property type="match status" value="1"/>
</dbReference>